<dbReference type="InterPro" id="IPR029039">
    <property type="entry name" value="Flavoprotein-like_sf"/>
</dbReference>
<dbReference type="InterPro" id="IPR016440">
    <property type="entry name" value="Rubredoxin-O_OxRdtase"/>
</dbReference>
<dbReference type="SMART" id="SM00849">
    <property type="entry name" value="Lactamase_B"/>
    <property type="match status" value="1"/>
</dbReference>
<dbReference type="STRING" id="1346286.SAMN05444362_11379"/>
<dbReference type="PANTHER" id="PTHR43717">
    <property type="entry name" value="ANAEROBIC NITRIC OXIDE REDUCTASE FLAVORUBREDOXIN"/>
    <property type="match status" value="1"/>
</dbReference>
<dbReference type="Pfam" id="PF19583">
    <property type="entry name" value="ODP"/>
    <property type="match status" value="1"/>
</dbReference>
<dbReference type="Gene3D" id="3.40.50.360">
    <property type="match status" value="1"/>
</dbReference>
<name>A0A1M5G7G6_9BACT</name>
<dbReference type="GO" id="GO:0046872">
    <property type="term" value="F:metal ion binding"/>
    <property type="evidence" value="ECO:0007669"/>
    <property type="project" value="InterPro"/>
</dbReference>
<evidence type="ECO:0000313" key="5">
    <source>
        <dbReference type="Proteomes" id="UP000184480"/>
    </source>
</evidence>
<evidence type="ECO:0000256" key="1">
    <source>
        <dbReference type="ARBA" id="ARBA00001917"/>
    </source>
</evidence>
<comment type="similarity">
    <text evidence="2">In the N-terminal section; belongs to the zinc metallo-hydrolase group 3 family.</text>
</comment>
<dbReference type="GO" id="GO:0009055">
    <property type="term" value="F:electron transfer activity"/>
    <property type="evidence" value="ECO:0007669"/>
    <property type="project" value="InterPro"/>
</dbReference>
<comment type="cofactor">
    <cofactor evidence="1">
        <name>FMN</name>
        <dbReference type="ChEBI" id="CHEBI:58210"/>
    </cofactor>
</comment>
<keyword evidence="5" id="KW-1185">Reference proteome</keyword>
<dbReference type="SUPFAM" id="SSF52218">
    <property type="entry name" value="Flavoproteins"/>
    <property type="match status" value="1"/>
</dbReference>
<dbReference type="OrthoDB" id="9807946at2"/>
<dbReference type="InterPro" id="IPR001279">
    <property type="entry name" value="Metallo-B-lactamas"/>
</dbReference>
<dbReference type="InterPro" id="IPR036866">
    <property type="entry name" value="RibonucZ/Hydroxyglut_hydro"/>
</dbReference>
<dbReference type="CDD" id="cd07709">
    <property type="entry name" value="flavodiiron_proteins_MBL-fold"/>
    <property type="match status" value="1"/>
</dbReference>
<evidence type="ECO:0000313" key="4">
    <source>
        <dbReference type="EMBL" id="SHF99628.1"/>
    </source>
</evidence>
<dbReference type="GO" id="GO:0016491">
    <property type="term" value="F:oxidoreductase activity"/>
    <property type="evidence" value="ECO:0007669"/>
    <property type="project" value="InterPro"/>
</dbReference>
<evidence type="ECO:0000256" key="2">
    <source>
        <dbReference type="ARBA" id="ARBA00007121"/>
    </source>
</evidence>
<proteinExistence type="inferred from homology"/>
<feature type="domain" description="Flavodoxin-like" evidence="3">
    <location>
        <begin position="254"/>
        <end position="393"/>
    </location>
</feature>
<accession>A0A1M5G7G6</accession>
<dbReference type="Proteomes" id="UP000184480">
    <property type="component" value="Unassembled WGS sequence"/>
</dbReference>
<reference evidence="5" key="1">
    <citation type="submission" date="2016-11" db="EMBL/GenBank/DDBJ databases">
        <authorList>
            <person name="Varghese N."/>
            <person name="Submissions S."/>
        </authorList>
    </citation>
    <scope>NUCLEOTIDE SEQUENCE [LARGE SCALE GENOMIC DNA]</scope>
    <source>
        <strain evidence="5">DSM 27370</strain>
    </source>
</reference>
<protein>
    <submittedName>
        <fullName evidence="4">Flavorubredoxin</fullName>
    </submittedName>
</protein>
<dbReference type="SUPFAM" id="SSF56281">
    <property type="entry name" value="Metallo-hydrolase/oxidoreductase"/>
    <property type="match status" value="1"/>
</dbReference>
<dbReference type="PANTHER" id="PTHR43717:SF1">
    <property type="entry name" value="ANAEROBIC NITRIC OXIDE REDUCTASE FLAVORUBREDOXIN"/>
    <property type="match status" value="1"/>
</dbReference>
<dbReference type="EMBL" id="FQUC01000013">
    <property type="protein sequence ID" value="SHF99628.1"/>
    <property type="molecule type" value="Genomic_DNA"/>
</dbReference>
<dbReference type="InterPro" id="IPR008254">
    <property type="entry name" value="Flavodoxin/NO_synth"/>
</dbReference>
<sequence length="401" mass="45835">MLKPIQIKEDLYYIGVNDRTKALFENLWPLPKGVSYNSYLILDEKTALFDTVDVCYSDVFFQKLETALNGRPLDYLVINHMEPDHSGSLGLLRSKYPNVEIVGNKRTADMIAGFYNITDNIKIIGDKEELPLGKHNLVFYLTPMVHWPETMMTYDTTDKILFSGDAFGTFGTIDGGITDRQLYPERYYDEMIRYYSNVVGKFGSPVQKALEKLSDLEIDYICSTHGPTWTIPEQIQKVISIYDKLSKYEGDEGVVIVYGSMYGNTEQMAETIAHELAMQGIKEVIMHNASKRAHSYIIRDIFKYKGLIIGSPTYNNRLFPEISAILEKIEERDMKNRYLSYFGSFTWAGAAVKRIGNFAESTNFEIIGEPVEMKQSMNIPVYEACVKLGKAMADRLIQDRK</sequence>
<dbReference type="AlphaFoldDB" id="A0A1M5G7G6"/>
<dbReference type="Gene3D" id="3.60.15.10">
    <property type="entry name" value="Ribonuclease Z/Hydroxyacylglutathione hydrolase-like"/>
    <property type="match status" value="1"/>
</dbReference>
<organism evidence="4 5">
    <name type="scientific">Dysgonomonas macrotermitis</name>
    <dbReference type="NCBI Taxonomy" id="1346286"/>
    <lineage>
        <taxon>Bacteria</taxon>
        <taxon>Pseudomonadati</taxon>
        <taxon>Bacteroidota</taxon>
        <taxon>Bacteroidia</taxon>
        <taxon>Bacteroidales</taxon>
        <taxon>Dysgonomonadaceae</taxon>
        <taxon>Dysgonomonas</taxon>
    </lineage>
</organism>
<dbReference type="PROSITE" id="PS50902">
    <property type="entry name" value="FLAVODOXIN_LIKE"/>
    <property type="match status" value="1"/>
</dbReference>
<gene>
    <name evidence="4" type="ORF">SAMN05444362_11379</name>
</gene>
<dbReference type="InterPro" id="IPR045761">
    <property type="entry name" value="ODP_dom"/>
</dbReference>
<evidence type="ECO:0000259" key="3">
    <source>
        <dbReference type="PROSITE" id="PS50902"/>
    </source>
</evidence>
<dbReference type="InterPro" id="IPR001226">
    <property type="entry name" value="Flavodoxin_CS"/>
</dbReference>
<dbReference type="RefSeq" id="WP_062181234.1">
    <property type="nucleotide sequence ID" value="NZ_BBXL01000012.1"/>
</dbReference>
<dbReference type="GO" id="GO:0010181">
    <property type="term" value="F:FMN binding"/>
    <property type="evidence" value="ECO:0007669"/>
    <property type="project" value="InterPro"/>
</dbReference>
<dbReference type="Pfam" id="PF00258">
    <property type="entry name" value="Flavodoxin_1"/>
    <property type="match status" value="1"/>
</dbReference>
<dbReference type="PROSITE" id="PS00201">
    <property type="entry name" value="FLAVODOXIN"/>
    <property type="match status" value="1"/>
</dbReference>
<dbReference type="PIRSF" id="PIRSF005243">
    <property type="entry name" value="ROO"/>
    <property type="match status" value="1"/>
</dbReference>